<feature type="transmembrane region" description="Helical" evidence="2">
    <location>
        <begin position="125"/>
        <end position="150"/>
    </location>
</feature>
<proteinExistence type="predicted"/>
<feature type="transmembrane region" description="Helical" evidence="2">
    <location>
        <begin position="19"/>
        <end position="39"/>
    </location>
</feature>
<protein>
    <submittedName>
        <fullName evidence="3">Tpr-related protein family member, putative</fullName>
    </submittedName>
</protein>
<feature type="compositionally biased region" description="Polar residues" evidence="1">
    <location>
        <begin position="396"/>
        <end position="412"/>
    </location>
</feature>
<dbReference type="RefSeq" id="XP_954063.1">
    <property type="nucleotide sequence ID" value="XM_948970.1"/>
</dbReference>
<gene>
    <name evidence="3" type="ORF">TA06635</name>
</gene>
<feature type="transmembrane region" description="Helical" evidence="2">
    <location>
        <begin position="777"/>
        <end position="798"/>
    </location>
</feature>
<dbReference type="AlphaFoldDB" id="Q4UHQ3"/>
<feature type="transmembrane region" description="Helical" evidence="2">
    <location>
        <begin position="223"/>
        <end position="251"/>
    </location>
</feature>
<dbReference type="VEuPathDB" id="PiroplasmaDB:TA06635"/>
<sequence>MVCTCGETTIDSYLDDCPYLTTAYILAGLSMMLNIRLAYSSAPYALIRFRLPENLFSVFVRRMASALEFWCLPSMLLGNIMEIAQKVTADKKSEFKLDHSKQQQQDQGDNKTKLGTLIQMKRWKFMWIIFPSMVTMWSDFITYLILLIVYVTGGDTGNVTGYYFVIAVSGFIFGINMVLVYAADWRYTPVYIAGENAFPMLTSIIHYFATLIFGNRRRYNSDFMIVTIDICVAIVISFTTATLWTSAYYIMDHKSPNKILRFGVRPGQFGTADAYGTTRNTDLTFSVNLNGGTGFQSSGTIIITVGSDNFTELNSHTGDVTITLSGSGSIKKSDGEFARGINEPLNKGTQLVINATGRISTPNINGSDITIKGNLTVTSEGGKKLGTSLTLGPDSSDPSSNGLGGSITTEGTSNTVTIKENSTITLKDEALKAIKSLTQNAVTLSGTGGFKSSASITVSRDEGNNTDLSNLNVTSNLQITINDGSIRNSDGSELQRGTTLNKGTKLSIEANGQITEPRDASGTVKLTGTIVVTSNNVTIGNSGLNFNGGPNRTGVDGTLTLNDENGPPKYVKITNASSKITITSAAYTIIKKASDTIPSFFTIGAADPRNPEKVKHADGLDKEHDFTKHWHIMPSDKYDSNDLPDPTVVSPALMVIIGMGFVYCIYPGIAPGMIVPFFLVDKIETVLLVLTTFPPVIIAILQKHKAGWSPKTQHNGTRFGGWKSYNAFGDYNTTFYHGFDILMIIKMTLLVIFIYCLHYRDSHISRSIVNQPKMSTFLTIVFYMCHEFLLALGFSGVIGNNGATYIVLPAQYVGALLMIFLAFYSEGYIIEYKSHDPAH</sequence>
<name>Q4UHQ3_THEAN</name>
<dbReference type="EMBL" id="CR940347">
    <property type="protein sequence ID" value="CAI73386.1"/>
    <property type="molecule type" value="Genomic_DNA"/>
</dbReference>
<feature type="transmembrane region" description="Helical" evidence="2">
    <location>
        <begin position="735"/>
        <end position="757"/>
    </location>
</feature>
<keyword evidence="4" id="KW-1185">Reference proteome</keyword>
<keyword evidence="2" id="KW-1133">Transmembrane helix</keyword>
<keyword evidence="2" id="KW-0812">Transmembrane</keyword>
<dbReference type="Proteomes" id="UP000001950">
    <property type="component" value="Chromosome 1"/>
</dbReference>
<evidence type="ECO:0000256" key="1">
    <source>
        <dbReference type="SAM" id="MobiDB-lite"/>
    </source>
</evidence>
<reference evidence="3 4" key="1">
    <citation type="journal article" date="2005" name="Science">
        <title>Genome of the host-cell transforming parasite Theileria annulata compared with T. parva.</title>
        <authorList>
            <person name="Pain A."/>
            <person name="Renauld H."/>
            <person name="Berriman M."/>
            <person name="Murphy L."/>
            <person name="Yeats C.A."/>
            <person name="Weir W."/>
            <person name="Kerhornou A."/>
            <person name="Aslett M."/>
            <person name="Bishop R."/>
            <person name="Bouchier C."/>
            <person name="Cochet M."/>
            <person name="Coulson R.M.R."/>
            <person name="Cronin A."/>
            <person name="de Villiers E.P."/>
            <person name="Fraser A."/>
            <person name="Fosker N."/>
            <person name="Gardner M."/>
            <person name="Goble A."/>
            <person name="Griffiths-Jones S."/>
            <person name="Harris D.E."/>
            <person name="Katzer F."/>
            <person name="Larke N."/>
            <person name="Lord A."/>
            <person name="Maser P."/>
            <person name="McKellar S."/>
            <person name="Mooney P."/>
            <person name="Morton F."/>
            <person name="Nene V."/>
            <person name="O'Neil S."/>
            <person name="Price C."/>
            <person name="Quail M.A."/>
            <person name="Rabbinowitsch E."/>
            <person name="Rawlings N.D."/>
            <person name="Rutter S."/>
            <person name="Saunders D."/>
            <person name="Seeger K."/>
            <person name="Shah T."/>
            <person name="Squares R."/>
            <person name="Squares S."/>
            <person name="Tivey A."/>
            <person name="Walker A.R."/>
            <person name="Woodward J."/>
            <person name="Dobbelaere D.A.E."/>
            <person name="Langsley G."/>
            <person name="Rajandream M.A."/>
            <person name="McKeever D."/>
            <person name="Shiels B."/>
            <person name="Tait A."/>
            <person name="Barrell B.G."/>
            <person name="Hall N."/>
        </authorList>
    </citation>
    <scope>NUCLEOTIDE SEQUENCE [LARGE SCALE GENOMIC DNA]</scope>
    <source>
        <strain evidence="4">Ankara</strain>
    </source>
</reference>
<evidence type="ECO:0000313" key="4">
    <source>
        <dbReference type="Proteomes" id="UP000001950"/>
    </source>
</evidence>
<evidence type="ECO:0000256" key="2">
    <source>
        <dbReference type="SAM" id="Phobius"/>
    </source>
</evidence>
<feature type="transmembrane region" description="Helical" evidence="2">
    <location>
        <begin position="162"/>
        <end position="183"/>
    </location>
</feature>
<organism evidence="3 4">
    <name type="scientific">Theileria annulata</name>
    <dbReference type="NCBI Taxonomy" id="5874"/>
    <lineage>
        <taxon>Eukaryota</taxon>
        <taxon>Sar</taxon>
        <taxon>Alveolata</taxon>
        <taxon>Apicomplexa</taxon>
        <taxon>Aconoidasida</taxon>
        <taxon>Piroplasmida</taxon>
        <taxon>Theileriidae</taxon>
        <taxon>Theileria</taxon>
    </lineage>
</organism>
<evidence type="ECO:0000313" key="3">
    <source>
        <dbReference type="EMBL" id="CAI73386.1"/>
    </source>
</evidence>
<dbReference type="GeneID" id="3863473"/>
<feature type="transmembrane region" description="Helical" evidence="2">
    <location>
        <begin position="652"/>
        <end position="679"/>
    </location>
</feature>
<feature type="transmembrane region" description="Helical" evidence="2">
    <location>
        <begin position="686"/>
        <end position="702"/>
    </location>
</feature>
<dbReference type="InParanoid" id="Q4UHQ3"/>
<accession>Q4UHQ3</accession>
<keyword evidence="2" id="KW-0472">Membrane</keyword>
<feature type="region of interest" description="Disordered" evidence="1">
    <location>
        <begin position="386"/>
        <end position="412"/>
    </location>
</feature>
<feature type="transmembrane region" description="Helical" evidence="2">
    <location>
        <begin position="804"/>
        <end position="824"/>
    </location>
</feature>
<dbReference type="OrthoDB" id="364817at2759"/>
<dbReference type="KEGG" id="tan:TA06635"/>